<sequence>MSWFALGLVVILLWTLLRLFPATDKIQNLQLNFHKRNEVEDWPEADEPSDADRSLVEDWPETDESSDADRSFEFEDWPVTAQEHAPAEYVKLSQPSWTAPSTPDTREVIIHRSETPEPLASAQFEPPWMRTELGIPPSSRRDRLPDPKEPLPSVNIFSLVKDWIGKDLHKLALPTHLNEPLTDLQRRVEAFESCNLLDQASLEHALVFPALLHTTGGAGLFASTCLCHAALLPPKSVERLLHVCAFAISTYNTIKRNEKPFKNLQNSTFELIYPEKGIRAIGEKVGHIPITVAVHIEGRGWDYTSNDWFHMSLRPNYAFFRAVGEFCLRFHDGDEYAWTGVNGCLHNIVVGTPYVDHGGSFYVTCLGTGDTLRGAIDHSLLRRSTNQVTVFLERQGQKVEGVGMWGAWNDEVWAVFPDGTKKCLWRAGPLHVTSSKFLFPKWALHLNELTPELMTKLPPTDDRLRPDMRLMEHGHYLAANREKERLEAKQRQERNAAEAAGKPWQPRWFEKVPGGLRGFEKYRYKGGYWEARESGNWEGVRNIYGPGPKSAYGSDQPAELLL</sequence>
<dbReference type="GO" id="GO:0005829">
    <property type="term" value="C:cytosol"/>
    <property type="evidence" value="ECO:0007669"/>
    <property type="project" value="TreeGrafter"/>
</dbReference>
<protein>
    <recommendedName>
        <fullName evidence="5">Oxysterol-binding protein</fullName>
    </recommendedName>
</protein>
<keyword evidence="4" id="KW-1185">Reference proteome</keyword>
<dbReference type="OrthoDB" id="1914979at2759"/>
<comment type="caution">
    <text evidence="3">The sequence shown here is derived from an EMBL/GenBank/DDBJ whole genome shotgun (WGS) entry which is preliminary data.</text>
</comment>
<evidence type="ECO:0000313" key="3">
    <source>
        <dbReference type="EMBL" id="EIE19932.1"/>
    </source>
</evidence>
<accession>I0YNG3</accession>
<feature type="signal peptide" evidence="2">
    <location>
        <begin position="1"/>
        <end position="19"/>
    </location>
</feature>
<dbReference type="GO" id="GO:0016020">
    <property type="term" value="C:membrane"/>
    <property type="evidence" value="ECO:0007669"/>
    <property type="project" value="TreeGrafter"/>
</dbReference>
<dbReference type="InterPro" id="IPR000648">
    <property type="entry name" value="Oxysterol-bd"/>
</dbReference>
<dbReference type="Gene3D" id="2.40.160.120">
    <property type="match status" value="1"/>
</dbReference>
<feature type="compositionally biased region" description="Acidic residues" evidence="1">
    <location>
        <begin position="40"/>
        <end position="49"/>
    </location>
</feature>
<keyword evidence="2" id="KW-0732">Signal</keyword>
<dbReference type="Proteomes" id="UP000007264">
    <property type="component" value="Unassembled WGS sequence"/>
</dbReference>
<evidence type="ECO:0000256" key="2">
    <source>
        <dbReference type="SAM" id="SignalP"/>
    </source>
</evidence>
<feature type="region of interest" description="Disordered" evidence="1">
    <location>
        <begin position="40"/>
        <end position="68"/>
    </location>
</feature>
<dbReference type="SUPFAM" id="SSF144000">
    <property type="entry name" value="Oxysterol-binding protein-like"/>
    <property type="match status" value="1"/>
</dbReference>
<dbReference type="PANTHER" id="PTHR10972">
    <property type="entry name" value="OXYSTEROL-BINDING PROTEIN-RELATED"/>
    <property type="match status" value="1"/>
</dbReference>
<proteinExistence type="predicted"/>
<evidence type="ECO:0008006" key="5">
    <source>
        <dbReference type="Google" id="ProtNLM"/>
    </source>
</evidence>
<name>I0YNG3_COCSC</name>
<reference evidence="3 4" key="1">
    <citation type="journal article" date="2012" name="Genome Biol.">
        <title>The genome of the polar eukaryotic microalga coccomyxa subellipsoidea reveals traits of cold adaptation.</title>
        <authorList>
            <person name="Blanc G."/>
            <person name="Agarkova I."/>
            <person name="Grimwood J."/>
            <person name="Kuo A."/>
            <person name="Brueggeman A."/>
            <person name="Dunigan D."/>
            <person name="Gurnon J."/>
            <person name="Ladunga I."/>
            <person name="Lindquist E."/>
            <person name="Lucas S."/>
            <person name="Pangilinan J."/>
            <person name="Proschold T."/>
            <person name="Salamov A."/>
            <person name="Schmutz J."/>
            <person name="Weeks D."/>
            <person name="Yamada T."/>
            <person name="Claverie J.M."/>
            <person name="Grigoriev I."/>
            <person name="Van Etten J."/>
            <person name="Lomsadze A."/>
            <person name="Borodovsky M."/>
        </authorList>
    </citation>
    <scope>NUCLEOTIDE SEQUENCE [LARGE SCALE GENOMIC DNA]</scope>
    <source>
        <strain evidence="3 4">C-169</strain>
    </source>
</reference>
<dbReference type="Pfam" id="PF01237">
    <property type="entry name" value="Oxysterol_BP"/>
    <property type="match status" value="2"/>
</dbReference>
<dbReference type="RefSeq" id="XP_005644476.1">
    <property type="nucleotide sequence ID" value="XM_005644419.1"/>
</dbReference>
<evidence type="ECO:0000256" key="1">
    <source>
        <dbReference type="SAM" id="MobiDB-lite"/>
    </source>
</evidence>
<dbReference type="EMBL" id="AGSI01000017">
    <property type="protein sequence ID" value="EIE19932.1"/>
    <property type="molecule type" value="Genomic_DNA"/>
</dbReference>
<organism evidence="3 4">
    <name type="scientific">Coccomyxa subellipsoidea (strain C-169)</name>
    <name type="common">Green microalga</name>
    <dbReference type="NCBI Taxonomy" id="574566"/>
    <lineage>
        <taxon>Eukaryota</taxon>
        <taxon>Viridiplantae</taxon>
        <taxon>Chlorophyta</taxon>
        <taxon>core chlorophytes</taxon>
        <taxon>Trebouxiophyceae</taxon>
        <taxon>Trebouxiophyceae incertae sedis</taxon>
        <taxon>Coccomyxaceae</taxon>
        <taxon>Coccomyxa</taxon>
        <taxon>Coccomyxa subellipsoidea</taxon>
    </lineage>
</organism>
<dbReference type="KEGG" id="csl:COCSUDRAFT_44334"/>
<feature type="chain" id="PRO_5003636249" description="Oxysterol-binding protein" evidence="2">
    <location>
        <begin position="20"/>
        <end position="562"/>
    </location>
</feature>
<evidence type="ECO:0000313" key="4">
    <source>
        <dbReference type="Proteomes" id="UP000007264"/>
    </source>
</evidence>
<dbReference type="PANTHER" id="PTHR10972:SF96">
    <property type="entry name" value="OXYSTEROL-BINDING PROTEIN-RELATED PROTEIN 1A-RELATED"/>
    <property type="match status" value="1"/>
</dbReference>
<dbReference type="GO" id="GO:0032934">
    <property type="term" value="F:sterol binding"/>
    <property type="evidence" value="ECO:0007669"/>
    <property type="project" value="TreeGrafter"/>
</dbReference>
<gene>
    <name evidence="3" type="ORF">COCSUDRAFT_44334</name>
</gene>
<dbReference type="AlphaFoldDB" id="I0YNG3"/>
<dbReference type="eggNOG" id="KOG1737">
    <property type="taxonomic scope" value="Eukaryota"/>
</dbReference>
<dbReference type="Gene3D" id="3.30.70.3490">
    <property type="match status" value="1"/>
</dbReference>
<dbReference type="GeneID" id="17037906"/>
<dbReference type="InterPro" id="IPR037239">
    <property type="entry name" value="OSBP_sf"/>
</dbReference>